<protein>
    <recommendedName>
        <fullName evidence="4">Glycine-rich cell wall structural protein 1</fullName>
    </recommendedName>
</protein>
<comment type="caution">
    <text evidence="3">The sequence shown here is derived from an EMBL/GenBank/DDBJ whole genome shotgun (WGS) entry which is preliminary data.</text>
</comment>
<feature type="compositionally biased region" description="Polar residues" evidence="1">
    <location>
        <begin position="256"/>
        <end position="266"/>
    </location>
</feature>
<dbReference type="PANTHER" id="PTHR33548">
    <property type="entry name" value="GLYCINE-RICH CELL WALL STRUCTURAL PROTEIN 2"/>
    <property type="match status" value="1"/>
</dbReference>
<evidence type="ECO:0008006" key="4">
    <source>
        <dbReference type="Google" id="ProtNLM"/>
    </source>
</evidence>
<evidence type="ECO:0000313" key="3">
    <source>
        <dbReference type="EMBL" id="TKR90284.1"/>
    </source>
</evidence>
<dbReference type="InterPro" id="IPR040417">
    <property type="entry name" value="GRP1/2"/>
</dbReference>
<feature type="compositionally biased region" description="Basic and acidic residues" evidence="1">
    <location>
        <begin position="219"/>
        <end position="241"/>
    </location>
</feature>
<name>A0A4U5P4B4_POPAL</name>
<sequence>MAALKCAYVGLLVLLCSSFSFAHRFFLDNDDQMHEGERHGSTDDPGTGTGIGKDFGFGSGGGSSGVGVGLGYGVGYGAGRNGYEDPGTGGSGWGIGVGSDGSASGTGGRGFIPGLPGFGVGGSIRWPGFDFGGSIGLPGFEIGGGIGAGQGSGGAAGTRSPSYGIGRGQGGSSGGTIAGIGMPPPHFIPGYGQIGNGCTCSPECYNQVSTTKGGSASKANDEEHNSGAQDEVSRDEAHESIDVAMEPWSPHETHESNVATTEPHSP</sequence>
<evidence type="ECO:0000256" key="2">
    <source>
        <dbReference type="SAM" id="SignalP"/>
    </source>
</evidence>
<dbReference type="AlphaFoldDB" id="A0A4U5P4B4"/>
<feature type="chain" id="PRO_5020615555" description="Glycine-rich cell wall structural protein 1" evidence="2">
    <location>
        <begin position="23"/>
        <end position="266"/>
    </location>
</feature>
<feature type="region of interest" description="Disordered" evidence="1">
    <location>
        <begin position="209"/>
        <end position="266"/>
    </location>
</feature>
<accession>A0A4U5P4B4</accession>
<evidence type="ECO:0000256" key="1">
    <source>
        <dbReference type="SAM" id="MobiDB-lite"/>
    </source>
</evidence>
<feature type="region of interest" description="Disordered" evidence="1">
    <location>
        <begin position="35"/>
        <end position="54"/>
    </location>
</feature>
<dbReference type="EMBL" id="RCHU01000891">
    <property type="protein sequence ID" value="TKR90284.1"/>
    <property type="molecule type" value="Genomic_DNA"/>
</dbReference>
<keyword evidence="2" id="KW-0732">Signal</keyword>
<reference evidence="3" key="1">
    <citation type="submission" date="2018-10" db="EMBL/GenBank/DDBJ databases">
        <title>Population genomic analysis revealed the cold adaptation of white poplar.</title>
        <authorList>
            <person name="Liu Y.-J."/>
        </authorList>
    </citation>
    <scope>NUCLEOTIDE SEQUENCE [LARGE SCALE GENOMIC DNA]</scope>
    <source>
        <strain evidence="3">PAL-ZL1</strain>
    </source>
</reference>
<organism evidence="3">
    <name type="scientific">Populus alba</name>
    <name type="common">White poplar</name>
    <dbReference type="NCBI Taxonomy" id="43335"/>
    <lineage>
        <taxon>Eukaryota</taxon>
        <taxon>Viridiplantae</taxon>
        <taxon>Streptophyta</taxon>
        <taxon>Embryophyta</taxon>
        <taxon>Tracheophyta</taxon>
        <taxon>Spermatophyta</taxon>
        <taxon>Magnoliopsida</taxon>
        <taxon>eudicotyledons</taxon>
        <taxon>Gunneridae</taxon>
        <taxon>Pentapetalae</taxon>
        <taxon>rosids</taxon>
        <taxon>fabids</taxon>
        <taxon>Malpighiales</taxon>
        <taxon>Salicaceae</taxon>
        <taxon>Saliceae</taxon>
        <taxon>Populus</taxon>
    </lineage>
</organism>
<gene>
    <name evidence="3" type="ORF">D5086_0000235090</name>
</gene>
<feature type="region of interest" description="Disordered" evidence="1">
    <location>
        <begin position="149"/>
        <end position="171"/>
    </location>
</feature>
<proteinExistence type="predicted"/>
<feature type="signal peptide" evidence="2">
    <location>
        <begin position="1"/>
        <end position="22"/>
    </location>
</feature>
<feature type="compositionally biased region" description="Polar residues" evidence="1">
    <location>
        <begin position="209"/>
        <end position="218"/>
    </location>
</feature>